<organism evidence="2 3">
    <name type="scientific">Priestia aryabhattai</name>
    <name type="common">Bacillus aryabhattai</name>
    <dbReference type="NCBI Taxonomy" id="412384"/>
    <lineage>
        <taxon>Bacteria</taxon>
        <taxon>Bacillati</taxon>
        <taxon>Bacillota</taxon>
        <taxon>Bacilli</taxon>
        <taxon>Bacillales</taxon>
        <taxon>Bacillaceae</taxon>
        <taxon>Priestia</taxon>
    </lineage>
</organism>
<evidence type="ECO:0000313" key="3">
    <source>
        <dbReference type="Proteomes" id="UP001269400"/>
    </source>
</evidence>
<keyword evidence="1" id="KW-0812">Transmembrane</keyword>
<dbReference type="RefSeq" id="WP_316910502.1">
    <property type="nucleotide sequence ID" value="NZ_JAPTGD010000002.1"/>
</dbReference>
<dbReference type="EMBL" id="JAPTGD010000002">
    <property type="protein sequence ID" value="MDU9693274.1"/>
    <property type="molecule type" value="Genomic_DNA"/>
</dbReference>
<keyword evidence="1" id="KW-0472">Membrane</keyword>
<feature type="transmembrane region" description="Helical" evidence="1">
    <location>
        <begin position="32"/>
        <end position="50"/>
    </location>
</feature>
<dbReference type="AlphaFoldDB" id="A0AAX6NCQ6"/>
<evidence type="ECO:0000313" key="2">
    <source>
        <dbReference type="EMBL" id="MDU9693274.1"/>
    </source>
</evidence>
<protein>
    <submittedName>
        <fullName evidence="2">Uncharacterized protein</fullName>
    </submittedName>
</protein>
<dbReference type="Proteomes" id="UP001269400">
    <property type="component" value="Unassembled WGS sequence"/>
</dbReference>
<evidence type="ECO:0000256" key="1">
    <source>
        <dbReference type="SAM" id="Phobius"/>
    </source>
</evidence>
<comment type="caution">
    <text evidence="2">The sequence shown here is derived from an EMBL/GenBank/DDBJ whole genome shotgun (WGS) entry which is preliminary data.</text>
</comment>
<reference evidence="2" key="1">
    <citation type="journal article" date="2022" name="J Environ Chem Eng">
        <title>Biodegradation of petroleum oil using a constructed nonpathogenic and heavy metal-tolerant bacterial consortium isolated from marine sponges.</title>
        <authorList>
            <person name="Dechsakulwatana C."/>
            <person name="Rungsihiranrut A."/>
            <person name="Muangchinda C."/>
            <person name="Ningthoujam R."/>
            <person name="Klankeo P."/>
            <person name="Pinyakong O."/>
        </authorList>
    </citation>
    <scope>NUCLEOTIDE SEQUENCE</scope>
    <source>
        <strain evidence="2">TL01-2</strain>
    </source>
</reference>
<sequence length="86" mass="10161">MEEFILNVLKEVPLDDLIYTAMTILGQGLRSALVLLMVLGMTLYGLCWLINQVIKCVFIWCWERAKKLDINFFRDKSYFLLLKEKK</sequence>
<proteinExistence type="predicted"/>
<accession>A0AAX6NCQ6</accession>
<gene>
    <name evidence="2" type="ORF">O0Q50_19065</name>
</gene>
<reference evidence="2" key="2">
    <citation type="submission" date="2022-12" db="EMBL/GenBank/DDBJ databases">
        <authorList>
            <person name="Dechsakulwatana C."/>
            <person name="Rungsihiranrut A."/>
            <person name="Muangchinda C."/>
            <person name="Ningthoujam R."/>
            <person name="Klankeo P."/>
            <person name="Pinyakong O."/>
        </authorList>
    </citation>
    <scope>NUCLEOTIDE SEQUENCE</scope>
    <source>
        <strain evidence="2">TL01-2</strain>
    </source>
</reference>
<keyword evidence="1" id="KW-1133">Transmembrane helix</keyword>
<name>A0AAX6NCQ6_PRIAR</name>